<dbReference type="PROSITE" id="PS50056">
    <property type="entry name" value="TYR_PHOSPHATASE_2"/>
    <property type="match status" value="1"/>
</dbReference>
<dbReference type="InterPro" id="IPR000340">
    <property type="entry name" value="Dual-sp_phosphatase_cat-dom"/>
</dbReference>
<dbReference type="PANTHER" id="PTHR46712:SF1">
    <property type="entry name" value="PHOSPHATIDYLGLYCEROPHOSPHATASE AND PROTEIN-TYROSINE PHOSPHATASE 1"/>
    <property type="match status" value="1"/>
</dbReference>
<dbReference type="WBParaSite" id="nRc.2.0.1.t19471-RA">
    <property type="protein sequence ID" value="nRc.2.0.1.t19471-RA"/>
    <property type="gene ID" value="nRc.2.0.1.g19471"/>
</dbReference>
<evidence type="ECO:0000313" key="6">
    <source>
        <dbReference type="WBParaSite" id="nRc.2.0.1.t19471-RA"/>
    </source>
</evidence>
<dbReference type="InterPro" id="IPR042165">
    <property type="entry name" value="PTPMT1"/>
</dbReference>
<protein>
    <submittedName>
        <fullName evidence="6">Uncharacterized protein</fullName>
    </submittedName>
</protein>
<dbReference type="GO" id="GO:0004721">
    <property type="term" value="F:phosphoprotein phosphatase activity"/>
    <property type="evidence" value="ECO:0007669"/>
    <property type="project" value="UniProtKB-KW"/>
</dbReference>
<dbReference type="InterPro" id="IPR029021">
    <property type="entry name" value="Prot-tyrosine_phosphatase-like"/>
</dbReference>
<dbReference type="GO" id="GO:0004439">
    <property type="term" value="F:phosphatidylinositol-4,5-bisphosphate 5-phosphatase activity"/>
    <property type="evidence" value="ECO:0007669"/>
    <property type="project" value="TreeGrafter"/>
</dbReference>
<dbReference type="Pfam" id="PF00782">
    <property type="entry name" value="DSPc"/>
    <property type="match status" value="1"/>
</dbReference>
<dbReference type="Proteomes" id="UP000887565">
    <property type="component" value="Unplaced"/>
</dbReference>
<keyword evidence="1" id="KW-0378">Hydrolase</keyword>
<dbReference type="SUPFAM" id="SSF52799">
    <property type="entry name" value="(Phosphotyrosine protein) phosphatases II"/>
    <property type="match status" value="1"/>
</dbReference>
<feature type="domain" description="Tyrosine-protein phosphatase" evidence="3">
    <location>
        <begin position="31"/>
        <end position="182"/>
    </location>
</feature>
<reference evidence="6" key="1">
    <citation type="submission" date="2022-11" db="UniProtKB">
        <authorList>
            <consortium name="WormBaseParasite"/>
        </authorList>
    </citation>
    <scope>IDENTIFICATION</scope>
</reference>
<dbReference type="PANTHER" id="PTHR46712">
    <property type="entry name" value="PHOSPHATIDYLGLYCEROPHOSPHATASE AND PROTEIN-TYROSINE PHOSPHATASE 1"/>
    <property type="match status" value="1"/>
</dbReference>
<accession>A0A915IZ39</accession>
<dbReference type="Gene3D" id="3.90.190.10">
    <property type="entry name" value="Protein tyrosine phosphatase superfamily"/>
    <property type="match status" value="1"/>
</dbReference>
<dbReference type="AlphaFoldDB" id="A0A915IZ39"/>
<dbReference type="GO" id="GO:0008962">
    <property type="term" value="F:phosphatidylglycerophosphatase activity"/>
    <property type="evidence" value="ECO:0007669"/>
    <property type="project" value="TreeGrafter"/>
</dbReference>
<feature type="domain" description="Tyrosine specific protein phosphatases" evidence="4">
    <location>
        <begin position="104"/>
        <end position="164"/>
    </location>
</feature>
<name>A0A915IZ39_ROMCU</name>
<evidence type="ECO:0000259" key="4">
    <source>
        <dbReference type="PROSITE" id="PS50056"/>
    </source>
</evidence>
<dbReference type="PROSITE" id="PS00383">
    <property type="entry name" value="TYR_PHOSPHATASE_1"/>
    <property type="match status" value="1"/>
</dbReference>
<evidence type="ECO:0000256" key="2">
    <source>
        <dbReference type="ARBA" id="ARBA00022912"/>
    </source>
</evidence>
<evidence type="ECO:0000256" key="1">
    <source>
        <dbReference type="ARBA" id="ARBA00022801"/>
    </source>
</evidence>
<keyword evidence="5" id="KW-1185">Reference proteome</keyword>
<dbReference type="SMART" id="SM00195">
    <property type="entry name" value="DSPc"/>
    <property type="match status" value="1"/>
</dbReference>
<keyword evidence="2" id="KW-0904">Protein phosphatase</keyword>
<evidence type="ECO:0000259" key="3">
    <source>
        <dbReference type="PROSITE" id="PS50054"/>
    </source>
</evidence>
<sequence length="188" mass="21819">MITSMFNHVAYYPTLLFNVLRNKAGPTDWPWYSRIDNNVILGALPTKSMLNELIEKEKVGAVVCMTMPHEVNNFFAAGRSDFEKLGVKYYACPSNDFNPNLKARDVHEAVKFIRQFENTDKSVYVHCKAGRARSAVTVMCYVMERYKYYSPAAYTMIKPKRPQIALKGFHWNLIEFYAKSYLWNAMNN</sequence>
<proteinExistence type="predicted"/>
<dbReference type="PROSITE" id="PS50054">
    <property type="entry name" value="TYR_PHOSPHATASE_DUAL"/>
    <property type="match status" value="1"/>
</dbReference>
<dbReference type="OMA" id="RTSERNW"/>
<organism evidence="5 6">
    <name type="scientific">Romanomermis culicivorax</name>
    <name type="common">Nematode worm</name>
    <dbReference type="NCBI Taxonomy" id="13658"/>
    <lineage>
        <taxon>Eukaryota</taxon>
        <taxon>Metazoa</taxon>
        <taxon>Ecdysozoa</taxon>
        <taxon>Nematoda</taxon>
        <taxon>Enoplea</taxon>
        <taxon>Dorylaimia</taxon>
        <taxon>Mermithida</taxon>
        <taxon>Mermithoidea</taxon>
        <taxon>Mermithidae</taxon>
        <taxon>Romanomermis</taxon>
    </lineage>
</organism>
<evidence type="ECO:0000313" key="5">
    <source>
        <dbReference type="Proteomes" id="UP000887565"/>
    </source>
</evidence>
<dbReference type="InterPro" id="IPR016130">
    <property type="entry name" value="Tyr_Pase_AS"/>
</dbReference>
<dbReference type="InterPro" id="IPR000387">
    <property type="entry name" value="Tyr_Pase_dom"/>
</dbReference>
<dbReference type="InterPro" id="IPR020422">
    <property type="entry name" value="TYR_PHOSPHATASE_DUAL_dom"/>
</dbReference>